<sequence length="435" mass="47457">MKILLMGNPNVGKSVVFSRLTGAHVIASNYPGTTVGYTHGFMKLAEETVEVIDVPGTYTLEPTSEAEEIALRMLGSGDLVINVVDATNLERNLYLSLQLLERDTPVVIALNMWDDTQHRGVHVDLAKLRQLLGVPVIPTVAVTGEGIKELVDNIPRASSPDTPARSHDERWTTIGGIIDQVQHITHRHHTWVERLADASVKPLTGGVIALAALASAFLVVRFIGESLIGYVLDPLFNTLWAPVVLKLSELLGGSGLLHDILIGRIVGGEVNFVESFGLLTSGLYVPFGMVLPYIISFYFVLGLLEDIGYLPRLGVLMDTIMHRLGLHGYAIIPTLLGLGCNVPAVLATRVLESKRERFIAATLISIAVPCVALQAMIFGLVGERGGEYVAIIYGTLFIVWIILGIILNRTVKGFSPEILIEIPPYRLPPWRTMLQ</sequence>
<dbReference type="InterPro" id="IPR011640">
    <property type="entry name" value="Fe2_transport_prot_B_C"/>
</dbReference>
<feature type="transmembrane region" description="Helical" evidence="1">
    <location>
        <begin position="283"/>
        <end position="304"/>
    </location>
</feature>
<dbReference type="Pfam" id="PF07664">
    <property type="entry name" value="FeoB_C"/>
    <property type="match status" value="1"/>
</dbReference>
<dbReference type="Gene3D" id="3.40.50.300">
    <property type="entry name" value="P-loop containing nucleotide triphosphate hydrolases"/>
    <property type="match status" value="1"/>
</dbReference>
<reference evidence="3" key="1">
    <citation type="journal article" date="2014" name="Front. Microbiol.">
        <title>High frequency of phylogenetically diverse reductive dehalogenase-homologous genes in deep subseafloor sedimentary metagenomes.</title>
        <authorList>
            <person name="Kawai M."/>
            <person name="Futagami T."/>
            <person name="Toyoda A."/>
            <person name="Takaki Y."/>
            <person name="Nishi S."/>
            <person name="Hori S."/>
            <person name="Arai W."/>
            <person name="Tsubouchi T."/>
            <person name="Morono Y."/>
            <person name="Uchiyama I."/>
            <person name="Ito T."/>
            <person name="Fujiyama A."/>
            <person name="Inagaki F."/>
            <person name="Takami H."/>
        </authorList>
    </citation>
    <scope>NUCLEOTIDE SEQUENCE</scope>
    <source>
        <strain evidence="3">Expedition CK06-06</strain>
    </source>
</reference>
<dbReference type="PRINTS" id="PR00326">
    <property type="entry name" value="GTP1OBG"/>
</dbReference>
<dbReference type="GO" id="GO:0005525">
    <property type="term" value="F:GTP binding"/>
    <property type="evidence" value="ECO:0007669"/>
    <property type="project" value="InterPro"/>
</dbReference>
<dbReference type="GO" id="GO:0005886">
    <property type="term" value="C:plasma membrane"/>
    <property type="evidence" value="ECO:0007669"/>
    <property type="project" value="TreeGrafter"/>
</dbReference>
<dbReference type="AlphaFoldDB" id="X0YZ59"/>
<dbReference type="PROSITE" id="PS51711">
    <property type="entry name" value="G_FEOB"/>
    <property type="match status" value="1"/>
</dbReference>
<dbReference type="Pfam" id="PF07670">
    <property type="entry name" value="Gate"/>
    <property type="match status" value="1"/>
</dbReference>
<dbReference type="GO" id="GO:0015093">
    <property type="term" value="F:ferrous iron transmembrane transporter activity"/>
    <property type="evidence" value="ECO:0007669"/>
    <property type="project" value="InterPro"/>
</dbReference>
<comment type="caution">
    <text evidence="3">The sequence shown here is derived from an EMBL/GenBank/DDBJ whole genome shotgun (WGS) entry which is preliminary data.</text>
</comment>
<feature type="transmembrane region" description="Helical" evidence="1">
    <location>
        <begin position="324"/>
        <end position="346"/>
    </location>
</feature>
<feature type="non-terminal residue" evidence="3">
    <location>
        <position position="435"/>
    </location>
</feature>
<name>X0YZ59_9ZZZZ</name>
<dbReference type="CDD" id="cd01879">
    <property type="entry name" value="FeoB"/>
    <property type="match status" value="1"/>
</dbReference>
<feature type="domain" description="FeoB-type G" evidence="2">
    <location>
        <begin position="1"/>
        <end position="160"/>
    </location>
</feature>
<feature type="transmembrane region" description="Helical" evidence="1">
    <location>
        <begin position="358"/>
        <end position="382"/>
    </location>
</feature>
<keyword evidence="1" id="KW-0812">Transmembrane</keyword>
<gene>
    <name evidence="3" type="ORF">S01H4_17459</name>
</gene>
<organism evidence="3">
    <name type="scientific">marine sediment metagenome</name>
    <dbReference type="NCBI Taxonomy" id="412755"/>
    <lineage>
        <taxon>unclassified sequences</taxon>
        <taxon>metagenomes</taxon>
        <taxon>ecological metagenomes</taxon>
    </lineage>
</organism>
<protein>
    <recommendedName>
        <fullName evidence="2">FeoB-type G domain-containing protein</fullName>
    </recommendedName>
</protein>
<proteinExistence type="predicted"/>
<dbReference type="InterPro" id="IPR027417">
    <property type="entry name" value="P-loop_NTPase"/>
</dbReference>
<evidence type="ECO:0000256" key="1">
    <source>
        <dbReference type="SAM" id="Phobius"/>
    </source>
</evidence>
<dbReference type="InterPro" id="IPR050860">
    <property type="entry name" value="FeoB_GTPase"/>
</dbReference>
<evidence type="ECO:0000313" key="3">
    <source>
        <dbReference type="EMBL" id="GAG61860.1"/>
    </source>
</evidence>
<dbReference type="InterPro" id="IPR011642">
    <property type="entry name" value="Gate_dom"/>
</dbReference>
<dbReference type="Pfam" id="PF02421">
    <property type="entry name" value="FeoB_N"/>
    <property type="match status" value="1"/>
</dbReference>
<feature type="transmembrane region" description="Helical" evidence="1">
    <location>
        <begin position="203"/>
        <end position="223"/>
    </location>
</feature>
<dbReference type="InterPro" id="IPR005225">
    <property type="entry name" value="Small_GTP-bd"/>
</dbReference>
<dbReference type="SUPFAM" id="SSF52540">
    <property type="entry name" value="P-loop containing nucleoside triphosphate hydrolases"/>
    <property type="match status" value="1"/>
</dbReference>
<dbReference type="InterPro" id="IPR030389">
    <property type="entry name" value="G_FEOB_dom"/>
</dbReference>
<dbReference type="PANTHER" id="PTHR43185">
    <property type="entry name" value="FERROUS IRON TRANSPORT PROTEIN B"/>
    <property type="match status" value="1"/>
</dbReference>
<dbReference type="InterPro" id="IPR006073">
    <property type="entry name" value="GTP-bd"/>
</dbReference>
<keyword evidence="1" id="KW-1133">Transmembrane helix</keyword>
<dbReference type="NCBIfam" id="TIGR00231">
    <property type="entry name" value="small_GTP"/>
    <property type="match status" value="1"/>
</dbReference>
<dbReference type="PANTHER" id="PTHR43185:SF2">
    <property type="entry name" value="FERROUS IRON TRANSPORT PROTEIN B"/>
    <property type="match status" value="1"/>
</dbReference>
<feature type="transmembrane region" description="Helical" evidence="1">
    <location>
        <begin position="388"/>
        <end position="407"/>
    </location>
</feature>
<accession>X0YZ59</accession>
<dbReference type="EMBL" id="BART01007692">
    <property type="protein sequence ID" value="GAG61860.1"/>
    <property type="molecule type" value="Genomic_DNA"/>
</dbReference>
<keyword evidence="1" id="KW-0472">Membrane</keyword>
<evidence type="ECO:0000259" key="2">
    <source>
        <dbReference type="PROSITE" id="PS51711"/>
    </source>
</evidence>